<feature type="transmembrane region" description="Helical" evidence="7">
    <location>
        <begin position="141"/>
        <end position="162"/>
    </location>
</feature>
<dbReference type="InterPro" id="IPR052518">
    <property type="entry name" value="CHR_Transporter"/>
</dbReference>
<dbReference type="GO" id="GO:0005886">
    <property type="term" value="C:plasma membrane"/>
    <property type="evidence" value="ECO:0007669"/>
    <property type="project" value="UniProtKB-SubCell"/>
</dbReference>
<evidence type="ECO:0000256" key="2">
    <source>
        <dbReference type="ARBA" id="ARBA00005262"/>
    </source>
</evidence>
<comment type="subcellular location">
    <subcellularLocation>
        <location evidence="1">Cell membrane</location>
        <topology evidence="1">Multi-pass membrane protein</topology>
    </subcellularLocation>
</comment>
<evidence type="ECO:0000313" key="11">
    <source>
        <dbReference type="Proteomes" id="UP000474718"/>
    </source>
</evidence>
<feature type="transmembrane region" description="Helical" evidence="7">
    <location>
        <begin position="73"/>
        <end position="95"/>
    </location>
</feature>
<protein>
    <submittedName>
        <fullName evidence="9">Chromate transporter</fullName>
    </submittedName>
</protein>
<dbReference type="PANTHER" id="PTHR43663">
    <property type="entry name" value="CHROMATE TRANSPORT PROTEIN-RELATED"/>
    <property type="match status" value="1"/>
</dbReference>
<reference evidence="10" key="1">
    <citation type="submission" date="2016-11" db="EMBL/GenBank/DDBJ databases">
        <authorList>
            <person name="Jaros S."/>
            <person name="Januszkiewicz K."/>
            <person name="Wedrychowicz H."/>
        </authorList>
    </citation>
    <scope>NUCLEOTIDE SEQUENCE [LARGE SCALE GENOMIC DNA]</scope>
    <source>
        <strain evidence="10">DSM 4029</strain>
    </source>
</reference>
<keyword evidence="5 7" id="KW-1133">Transmembrane helix</keyword>
<keyword evidence="6 7" id="KW-0472">Membrane</keyword>
<feature type="transmembrane region" description="Helical" evidence="7">
    <location>
        <begin position="169"/>
        <end position="187"/>
    </location>
</feature>
<feature type="transmembrane region" description="Helical" evidence="7">
    <location>
        <begin position="116"/>
        <end position="135"/>
    </location>
</feature>
<comment type="caution">
    <text evidence="9">The sequence shown here is derived from an EMBL/GenBank/DDBJ whole genome shotgun (WGS) entry which is preliminary data.</text>
</comment>
<keyword evidence="4 7" id="KW-0812">Transmembrane</keyword>
<accession>A0AAQ1RVG0</accession>
<dbReference type="AlphaFoldDB" id="A0AAQ1RVG0"/>
<evidence type="ECO:0000256" key="7">
    <source>
        <dbReference type="SAM" id="Phobius"/>
    </source>
</evidence>
<reference evidence="9" key="2">
    <citation type="submission" date="2016-11" db="EMBL/GenBank/DDBJ databases">
        <authorList>
            <person name="Varghese N."/>
            <person name="Submissions S."/>
        </authorList>
    </citation>
    <scope>NUCLEOTIDE SEQUENCE</scope>
    <source>
        <strain evidence="9">DSM 4029</strain>
    </source>
</reference>
<gene>
    <name evidence="8" type="ORF">GT747_01460</name>
    <name evidence="9" type="ORF">SAMN05444424_0958</name>
</gene>
<evidence type="ECO:0000256" key="5">
    <source>
        <dbReference type="ARBA" id="ARBA00022989"/>
    </source>
</evidence>
<dbReference type="RefSeq" id="WP_021660434.1">
    <property type="nucleotide sequence ID" value="NZ_FQVY01000001.1"/>
</dbReference>
<keyword evidence="3" id="KW-1003">Cell membrane</keyword>
<comment type="similarity">
    <text evidence="2">Belongs to the chromate ion transporter (CHR) (TC 2.A.51) family.</text>
</comment>
<dbReference type="Pfam" id="PF02417">
    <property type="entry name" value="Chromate_transp"/>
    <property type="match status" value="1"/>
</dbReference>
<name>A0AAQ1RVG0_9FIRM</name>
<evidence type="ECO:0000256" key="1">
    <source>
        <dbReference type="ARBA" id="ARBA00004651"/>
    </source>
</evidence>
<evidence type="ECO:0000256" key="4">
    <source>
        <dbReference type="ARBA" id="ARBA00022692"/>
    </source>
</evidence>
<keyword evidence="11" id="KW-1185">Reference proteome</keyword>
<sequence>MIYLQLLWSFFQIGLFSFGGGYASMRLIQNQVVTLHHWLDMTQFADIITISQMTPGPVAINSATFVGTHIAGFWGSIVATIGCVIPSCIIVIALAKIYTKYRQLDAMQAILKGLRPAVVALIASAGLSILILSLWQGGAVSWSPASVDWICAAMFAAALFVLRKWKPNPIWVMVGCGVLGAIIFPFMG</sequence>
<dbReference type="PANTHER" id="PTHR43663:SF1">
    <property type="entry name" value="CHROMATE TRANSPORTER"/>
    <property type="match status" value="1"/>
</dbReference>
<dbReference type="Proteomes" id="UP000184089">
    <property type="component" value="Unassembled WGS sequence"/>
</dbReference>
<evidence type="ECO:0000313" key="10">
    <source>
        <dbReference type="Proteomes" id="UP000184089"/>
    </source>
</evidence>
<evidence type="ECO:0000256" key="6">
    <source>
        <dbReference type="ARBA" id="ARBA00023136"/>
    </source>
</evidence>
<proteinExistence type="inferred from homology"/>
<dbReference type="GO" id="GO:0015109">
    <property type="term" value="F:chromate transmembrane transporter activity"/>
    <property type="evidence" value="ECO:0007669"/>
    <property type="project" value="InterPro"/>
</dbReference>
<evidence type="ECO:0000256" key="3">
    <source>
        <dbReference type="ARBA" id="ARBA00022475"/>
    </source>
</evidence>
<reference evidence="8 11" key="3">
    <citation type="journal article" date="2019" name="Nat. Med.">
        <title>A library of human gut bacterial isolates paired with longitudinal multiomics data enables mechanistic microbiome research.</title>
        <authorList>
            <person name="Poyet M."/>
            <person name="Groussin M."/>
            <person name="Gibbons S.M."/>
            <person name="Avila-Pacheco J."/>
            <person name="Jiang X."/>
            <person name="Kearney S.M."/>
            <person name="Perrotta A.R."/>
            <person name="Berdy B."/>
            <person name="Zhao S."/>
            <person name="Lieberman T.D."/>
            <person name="Swanson P.K."/>
            <person name="Smith M."/>
            <person name="Roesemann S."/>
            <person name="Alexander J.E."/>
            <person name="Rich S.A."/>
            <person name="Livny J."/>
            <person name="Vlamakis H."/>
            <person name="Clish C."/>
            <person name="Bullock K."/>
            <person name="Deik A."/>
            <person name="Scott J."/>
            <person name="Pierce K.A."/>
            <person name="Xavier R.J."/>
            <person name="Alm E.J."/>
        </authorList>
    </citation>
    <scope>NUCLEOTIDE SEQUENCE [LARGE SCALE GENOMIC DNA]</scope>
    <source>
        <strain evidence="8 11">BIOML-A2</strain>
    </source>
</reference>
<dbReference type="Proteomes" id="UP000474718">
    <property type="component" value="Unassembled WGS sequence"/>
</dbReference>
<dbReference type="InterPro" id="IPR003370">
    <property type="entry name" value="Chromate_transpt"/>
</dbReference>
<evidence type="ECO:0000313" key="8">
    <source>
        <dbReference type="EMBL" id="MZL68443.1"/>
    </source>
</evidence>
<feature type="transmembrane region" description="Helical" evidence="7">
    <location>
        <begin position="6"/>
        <end position="23"/>
    </location>
</feature>
<dbReference type="EMBL" id="FQVY01000001">
    <property type="protein sequence ID" value="SHF86265.1"/>
    <property type="molecule type" value="Genomic_DNA"/>
</dbReference>
<evidence type="ECO:0000313" key="9">
    <source>
        <dbReference type="EMBL" id="SHF86265.1"/>
    </source>
</evidence>
<organism evidence="9 10">
    <name type="scientific">Bittarella massiliensis</name>
    <name type="common">ex Durand et al. 2017</name>
    <dbReference type="NCBI Taxonomy" id="1720313"/>
    <lineage>
        <taxon>Bacteria</taxon>
        <taxon>Bacillati</taxon>
        <taxon>Bacillota</taxon>
        <taxon>Clostridia</taxon>
        <taxon>Eubacteriales</taxon>
        <taxon>Oscillospiraceae</taxon>
        <taxon>Bittarella (ex Durand et al. 2017)</taxon>
    </lineage>
</organism>
<dbReference type="EMBL" id="WWVX01000001">
    <property type="protein sequence ID" value="MZL68443.1"/>
    <property type="molecule type" value="Genomic_DNA"/>
</dbReference>